<keyword evidence="14" id="KW-0460">Magnesium</keyword>
<evidence type="ECO:0000313" key="18">
    <source>
        <dbReference type="EMBL" id="PXZ01792.1"/>
    </source>
</evidence>
<dbReference type="GO" id="GO:0009073">
    <property type="term" value="P:aromatic amino acid family biosynthetic process"/>
    <property type="evidence" value="ECO:0007669"/>
    <property type="project" value="UniProtKB-KW"/>
</dbReference>
<comment type="caution">
    <text evidence="18">The sequence shown here is derived from an EMBL/GenBank/DDBJ whole genome shotgun (WGS) entry which is preliminary data.</text>
</comment>
<feature type="binding site" evidence="15">
    <location>
        <position position="364"/>
    </location>
    <ligand>
        <name>Zn(2+)</name>
        <dbReference type="ChEBI" id="CHEBI:29105"/>
    </ligand>
</feature>
<accession>A0A318MYL1</accession>
<evidence type="ECO:0000256" key="9">
    <source>
        <dbReference type="ARBA" id="ARBA00023027"/>
    </source>
</evidence>
<comment type="subunit">
    <text evidence="14">Monomer.</text>
</comment>
<evidence type="ECO:0000256" key="14">
    <source>
        <dbReference type="HAMAP-Rule" id="MF_00109"/>
    </source>
</evidence>
<dbReference type="InterPro" id="IPR000623">
    <property type="entry name" value="Shikimate_kinase/TSH1"/>
</dbReference>
<evidence type="ECO:0000256" key="13">
    <source>
        <dbReference type="ARBA" id="ARBA00023285"/>
    </source>
</evidence>
<dbReference type="Gene3D" id="3.40.50.1970">
    <property type="match status" value="1"/>
</dbReference>
<dbReference type="AlphaFoldDB" id="A0A318MYL1"/>
<evidence type="ECO:0000259" key="17">
    <source>
        <dbReference type="Pfam" id="PF24621"/>
    </source>
</evidence>
<dbReference type="Gene3D" id="3.40.50.300">
    <property type="entry name" value="P-loop containing nucleotide triphosphate hydrolases"/>
    <property type="match status" value="1"/>
</dbReference>
<protein>
    <recommendedName>
        <fullName evidence="14 15">Multifunctional fusion protein</fullName>
    </recommendedName>
    <domain>
        <recommendedName>
            <fullName evidence="14">Shikimate kinase</fullName>
            <shortName evidence="14">SK</shortName>
            <ecNumber evidence="14">2.7.1.71</ecNumber>
        </recommendedName>
    </domain>
    <domain>
        <recommendedName>
            <fullName evidence="15">3-dehydroquinate synthase</fullName>
            <shortName evidence="15">DHQS</shortName>
            <ecNumber evidence="15">4.2.3.4</ecNumber>
        </recommendedName>
    </domain>
</protein>
<keyword evidence="8 15" id="KW-0479">Metal-binding</keyword>
<comment type="cofactor">
    <cofactor evidence="15">
        <name>Co(2+)</name>
        <dbReference type="ChEBI" id="CHEBI:48828"/>
    </cofactor>
    <cofactor evidence="15">
        <name>Zn(2+)</name>
        <dbReference type="ChEBI" id="CHEBI:29105"/>
    </cofactor>
    <text evidence="15">Binds 1 divalent metal cation per subunit. Can use either Co(2+) or Zn(2+).</text>
</comment>
<comment type="pathway">
    <text evidence="4 15">Metabolic intermediate biosynthesis; chorismate biosynthesis; chorismate from D-erythrose 4-phosphate and phosphoenolpyruvate: step 2/7.</text>
</comment>
<keyword evidence="14" id="KW-0067">ATP-binding</keyword>
<feature type="domain" description="3-dehydroquinate synthase N-terminal" evidence="16">
    <location>
        <begin position="247"/>
        <end position="359"/>
    </location>
</feature>
<dbReference type="Proteomes" id="UP000247565">
    <property type="component" value="Unassembled WGS sequence"/>
</dbReference>
<keyword evidence="10 15" id="KW-0057">Aromatic amino acid biosynthesis</keyword>
<dbReference type="GO" id="GO:0009423">
    <property type="term" value="P:chorismate biosynthetic process"/>
    <property type="evidence" value="ECO:0007669"/>
    <property type="project" value="UniProtKB-UniRule"/>
</dbReference>
<feature type="binding site" evidence="14">
    <location>
        <position position="24"/>
    </location>
    <ligand>
        <name>Mg(2+)</name>
        <dbReference type="ChEBI" id="CHEBI:18420"/>
    </ligand>
</feature>
<dbReference type="GO" id="GO:0005737">
    <property type="term" value="C:cytoplasm"/>
    <property type="evidence" value="ECO:0007669"/>
    <property type="project" value="UniProtKB-SubCell"/>
</dbReference>
<dbReference type="NCBIfam" id="TIGR01357">
    <property type="entry name" value="aroB"/>
    <property type="match status" value="1"/>
</dbReference>
<comment type="cofactor">
    <cofactor evidence="14">
        <name>Mg(2+)</name>
        <dbReference type="ChEBI" id="CHEBI:18420"/>
    </cofactor>
    <text evidence="14">Binds 1 Mg(2+) ion per subunit.</text>
</comment>
<evidence type="ECO:0000256" key="7">
    <source>
        <dbReference type="ARBA" id="ARBA00022605"/>
    </source>
</evidence>
<keyword evidence="11 15" id="KW-0456">Lyase</keyword>
<dbReference type="GO" id="GO:0008652">
    <property type="term" value="P:amino acid biosynthetic process"/>
    <property type="evidence" value="ECO:0007669"/>
    <property type="project" value="UniProtKB-KW"/>
</dbReference>
<dbReference type="InterPro" id="IPR016037">
    <property type="entry name" value="DHQ_synth_AroB"/>
</dbReference>
<keyword evidence="12" id="KW-0511">Multifunctional enzyme</keyword>
<dbReference type="CDD" id="cd08195">
    <property type="entry name" value="DHQS"/>
    <property type="match status" value="1"/>
</dbReference>
<feature type="domain" description="3-dehydroquinate synthase C-terminal" evidence="17">
    <location>
        <begin position="361"/>
        <end position="511"/>
    </location>
</feature>
<dbReference type="GO" id="GO:0000287">
    <property type="term" value="F:magnesium ion binding"/>
    <property type="evidence" value="ECO:0007669"/>
    <property type="project" value="UniProtKB-UniRule"/>
</dbReference>
<keyword evidence="7 15" id="KW-0028">Amino-acid biosynthesis</keyword>
<keyword evidence="14" id="KW-0808">Transferase</keyword>
<keyword evidence="15" id="KW-0862">Zinc</keyword>
<dbReference type="EC" id="4.2.3.4" evidence="15"/>
<dbReference type="FunFam" id="3.40.50.1970:FF:000001">
    <property type="entry name" value="3-dehydroquinate synthase"/>
    <property type="match status" value="1"/>
</dbReference>
<feature type="binding site" evidence="15">
    <location>
        <begin position="285"/>
        <end position="289"/>
    </location>
    <ligand>
        <name>NAD(+)</name>
        <dbReference type="ChEBI" id="CHEBI:57540"/>
    </ligand>
</feature>
<evidence type="ECO:0000256" key="2">
    <source>
        <dbReference type="ARBA" id="ARBA00001911"/>
    </source>
</evidence>
<dbReference type="InterPro" id="IPR031322">
    <property type="entry name" value="Shikimate/glucono_kinase"/>
</dbReference>
<dbReference type="SUPFAM" id="SSF52540">
    <property type="entry name" value="P-loop containing nucleoside triphosphate hydrolases"/>
    <property type="match status" value="1"/>
</dbReference>
<comment type="subcellular location">
    <subcellularLocation>
        <location evidence="15">Cytoplasm</location>
    </subcellularLocation>
</comment>
<comment type="function">
    <text evidence="14">Catalyzes the specific phosphorylation of the 3-hydroxyl group of shikimic acid using ATP as a cosubstrate.</text>
</comment>
<feature type="binding site" evidence="15">
    <location>
        <position position="447"/>
    </location>
    <ligand>
        <name>Zn(2+)</name>
        <dbReference type="ChEBI" id="CHEBI:29105"/>
    </ligand>
</feature>
<dbReference type="Pfam" id="PF24621">
    <property type="entry name" value="DHQS_C"/>
    <property type="match status" value="1"/>
</dbReference>
<keyword evidence="6 15" id="KW-0963">Cytoplasm</keyword>
<comment type="caution">
    <text evidence="15">Lacks conserved residue(s) required for the propagation of feature annotation.</text>
</comment>
<dbReference type="PANTHER" id="PTHR43622">
    <property type="entry name" value="3-DEHYDROQUINATE SYNTHASE"/>
    <property type="match status" value="1"/>
</dbReference>
<comment type="similarity">
    <text evidence="5 15">Belongs to the sugar phosphate cyclases superfamily. Dehydroquinate synthase family.</text>
</comment>
<dbReference type="GO" id="GO:0005524">
    <property type="term" value="F:ATP binding"/>
    <property type="evidence" value="ECO:0007669"/>
    <property type="project" value="UniProtKB-UniRule"/>
</dbReference>
<evidence type="ECO:0000256" key="12">
    <source>
        <dbReference type="ARBA" id="ARBA00023268"/>
    </source>
</evidence>
<evidence type="ECO:0000256" key="11">
    <source>
        <dbReference type="ARBA" id="ARBA00023239"/>
    </source>
</evidence>
<comment type="similarity">
    <text evidence="14">Belongs to the shikimate kinase family.</text>
</comment>
<dbReference type="Gene3D" id="1.20.1090.10">
    <property type="entry name" value="Dehydroquinate synthase-like - alpha domain"/>
    <property type="match status" value="1"/>
</dbReference>
<feature type="binding site" evidence="14">
    <location>
        <position position="66"/>
    </location>
    <ligand>
        <name>substrate</name>
    </ligand>
</feature>
<dbReference type="EC" id="2.7.1.71" evidence="14"/>
<evidence type="ECO:0000256" key="4">
    <source>
        <dbReference type="ARBA" id="ARBA00004661"/>
    </source>
</evidence>
<keyword evidence="15" id="KW-0547">Nucleotide-binding</keyword>
<dbReference type="InterPro" id="IPR050071">
    <property type="entry name" value="Dehydroquinate_synthase"/>
</dbReference>
<dbReference type="UniPathway" id="UPA00053">
    <property type="reaction ID" value="UER00085"/>
</dbReference>
<dbReference type="HAMAP" id="MF_00109">
    <property type="entry name" value="Shikimate_kinase"/>
    <property type="match status" value="1"/>
</dbReference>
<dbReference type="InterPro" id="IPR056179">
    <property type="entry name" value="DHQS_C"/>
</dbReference>
<dbReference type="PANTHER" id="PTHR43622:SF7">
    <property type="entry name" value="3-DEHYDROQUINATE SYNTHASE, CHLOROPLASTIC"/>
    <property type="match status" value="1"/>
</dbReference>
<keyword evidence="9 15" id="KW-0520">NAD</keyword>
<dbReference type="CDD" id="cd00464">
    <property type="entry name" value="SK"/>
    <property type="match status" value="1"/>
</dbReference>
<evidence type="ECO:0000256" key="8">
    <source>
        <dbReference type="ARBA" id="ARBA00022723"/>
    </source>
</evidence>
<feature type="binding site" evidence="14">
    <location>
        <begin position="20"/>
        <end position="25"/>
    </location>
    <ligand>
        <name>ATP</name>
        <dbReference type="ChEBI" id="CHEBI:30616"/>
    </ligand>
</feature>
<keyword evidence="19" id="KW-1185">Reference proteome</keyword>
<feature type="binding site" evidence="15">
    <location>
        <position position="429"/>
    </location>
    <ligand>
        <name>Zn(2+)</name>
        <dbReference type="ChEBI" id="CHEBI:29105"/>
    </ligand>
</feature>
<feature type="binding site" evidence="14">
    <location>
        <position position="126"/>
    </location>
    <ligand>
        <name>ATP</name>
        <dbReference type="ChEBI" id="CHEBI:30616"/>
    </ligand>
</feature>
<dbReference type="Pfam" id="PF01202">
    <property type="entry name" value="SKI"/>
    <property type="match status" value="1"/>
</dbReference>
<comment type="catalytic activity">
    <reaction evidence="1 15">
        <text>7-phospho-2-dehydro-3-deoxy-D-arabino-heptonate = 3-dehydroquinate + phosphate</text>
        <dbReference type="Rhea" id="RHEA:21968"/>
        <dbReference type="ChEBI" id="CHEBI:32364"/>
        <dbReference type="ChEBI" id="CHEBI:43474"/>
        <dbReference type="ChEBI" id="CHEBI:58394"/>
        <dbReference type="EC" id="4.2.3.4"/>
    </reaction>
</comment>
<comment type="cofactor">
    <cofactor evidence="2 15">
        <name>NAD(+)</name>
        <dbReference type="ChEBI" id="CHEBI:57540"/>
    </cofactor>
</comment>
<dbReference type="Pfam" id="PF01761">
    <property type="entry name" value="DHQ_synthase"/>
    <property type="match status" value="1"/>
</dbReference>
<comment type="catalytic activity">
    <reaction evidence="14">
        <text>shikimate + ATP = 3-phosphoshikimate + ADP + H(+)</text>
        <dbReference type="Rhea" id="RHEA:13121"/>
        <dbReference type="ChEBI" id="CHEBI:15378"/>
        <dbReference type="ChEBI" id="CHEBI:30616"/>
        <dbReference type="ChEBI" id="CHEBI:36208"/>
        <dbReference type="ChEBI" id="CHEBI:145989"/>
        <dbReference type="ChEBI" id="CHEBI:456216"/>
        <dbReference type="EC" id="2.7.1.71"/>
    </reaction>
</comment>
<evidence type="ECO:0000256" key="3">
    <source>
        <dbReference type="ARBA" id="ARBA00003485"/>
    </source>
</evidence>
<keyword evidence="13 15" id="KW-0170">Cobalt</keyword>
<feature type="binding site" evidence="15">
    <location>
        <begin position="309"/>
        <end position="310"/>
    </location>
    <ligand>
        <name>NAD(+)</name>
        <dbReference type="ChEBI" id="CHEBI:57540"/>
    </ligand>
</feature>
<evidence type="ECO:0000256" key="6">
    <source>
        <dbReference type="ARBA" id="ARBA00022490"/>
    </source>
</evidence>
<reference evidence="18 19" key="1">
    <citation type="submission" date="2018-05" db="EMBL/GenBank/DDBJ databases">
        <title>Reference genomes for bee gut microbiota database.</title>
        <authorList>
            <person name="Ellegaard K.M."/>
        </authorList>
    </citation>
    <scope>NUCLEOTIDE SEQUENCE [LARGE SCALE GENOMIC DNA]</scope>
    <source>
        <strain evidence="18 19">ESL0284</strain>
    </source>
</reference>
<dbReference type="PRINTS" id="PR01100">
    <property type="entry name" value="SHIKIMTKNASE"/>
</dbReference>
<feature type="binding site" evidence="15">
    <location>
        <position position="331"/>
    </location>
    <ligand>
        <name>NAD(+)</name>
        <dbReference type="ChEBI" id="CHEBI:57540"/>
    </ligand>
</feature>
<dbReference type="InterPro" id="IPR027417">
    <property type="entry name" value="P-loop_NTPase"/>
</dbReference>
<feature type="binding site" evidence="14">
    <location>
        <position position="145"/>
    </location>
    <ligand>
        <name>substrate</name>
    </ligand>
</feature>
<dbReference type="OrthoDB" id="9806583at2"/>
<dbReference type="HAMAP" id="MF_00110">
    <property type="entry name" value="DHQ_synthase"/>
    <property type="match status" value="1"/>
</dbReference>
<dbReference type="SUPFAM" id="SSF56796">
    <property type="entry name" value="Dehydroquinate synthase-like"/>
    <property type="match status" value="1"/>
</dbReference>
<evidence type="ECO:0000256" key="5">
    <source>
        <dbReference type="ARBA" id="ARBA00005412"/>
    </source>
</evidence>
<name>A0A318MYL1_9PROT</name>
<comment type="function">
    <text evidence="3 15">Catalyzes the conversion of 3-deoxy-D-arabino-heptulosonate 7-phosphate (DAHP) to dehydroquinate (DHQ).</text>
</comment>
<feature type="binding site" evidence="15">
    <location>
        <position position="322"/>
    </location>
    <ligand>
        <name>NAD(+)</name>
        <dbReference type="ChEBI" id="CHEBI:57540"/>
    </ligand>
</feature>
<dbReference type="NCBIfam" id="NF010552">
    <property type="entry name" value="PRK13946.1"/>
    <property type="match status" value="1"/>
</dbReference>
<feature type="binding site" evidence="14">
    <location>
        <position position="88"/>
    </location>
    <ligand>
        <name>substrate</name>
    </ligand>
</feature>
<comment type="pathway">
    <text evidence="14">Metabolic intermediate biosynthesis; chorismate biosynthesis; chorismate from D-erythrose 4-phosphate and phosphoenolpyruvate: step 5/7.</text>
</comment>
<dbReference type="GO" id="GO:0004765">
    <property type="term" value="F:shikimate kinase activity"/>
    <property type="evidence" value="ECO:0007669"/>
    <property type="project" value="UniProtKB-UniRule"/>
</dbReference>
<gene>
    <name evidence="14" type="primary">aroK</name>
    <name evidence="15" type="synonym">aroB</name>
    <name evidence="18" type="ORF">DK869_01975</name>
</gene>
<feature type="binding site" evidence="14">
    <location>
        <position position="42"/>
    </location>
    <ligand>
        <name>substrate</name>
    </ligand>
</feature>
<evidence type="ECO:0000256" key="1">
    <source>
        <dbReference type="ARBA" id="ARBA00001393"/>
    </source>
</evidence>
<dbReference type="InterPro" id="IPR030960">
    <property type="entry name" value="DHQS/DOIS_N"/>
</dbReference>
<evidence type="ECO:0000256" key="15">
    <source>
        <dbReference type="HAMAP-Rule" id="MF_00110"/>
    </source>
</evidence>
<keyword evidence="14" id="KW-0418">Kinase</keyword>
<dbReference type="RefSeq" id="WP_110438311.1">
    <property type="nucleotide sequence ID" value="NZ_CP046393.1"/>
</dbReference>
<dbReference type="GO" id="GO:0003856">
    <property type="term" value="F:3-dehydroquinate synthase activity"/>
    <property type="evidence" value="ECO:0007669"/>
    <property type="project" value="UniProtKB-UniRule"/>
</dbReference>
<evidence type="ECO:0000256" key="10">
    <source>
        <dbReference type="ARBA" id="ARBA00023141"/>
    </source>
</evidence>
<proteinExistence type="inferred from homology"/>
<evidence type="ECO:0000259" key="16">
    <source>
        <dbReference type="Pfam" id="PF01761"/>
    </source>
</evidence>
<evidence type="ECO:0000313" key="19">
    <source>
        <dbReference type="Proteomes" id="UP000247565"/>
    </source>
</evidence>
<organism evidence="18 19">
    <name type="scientific">Commensalibacter melissae</name>
    <dbReference type="NCBI Taxonomy" id="2070537"/>
    <lineage>
        <taxon>Bacteria</taxon>
        <taxon>Pseudomonadati</taxon>
        <taxon>Pseudomonadota</taxon>
        <taxon>Alphaproteobacteria</taxon>
        <taxon>Acetobacterales</taxon>
        <taxon>Acetobacteraceae</taxon>
    </lineage>
</organism>
<sequence length="550" mass="60970">MTDIPSKLLNRPLVLIGLMGAGKTTIGKKIADLLSIPFIDSDKEIEITAGCSIADIFEQYGEEEFRRVENQVIQRLLDQAPLILATGGGAYMHPKTRKTLKEKATTLWLHCDLETLFKRVSKNTNRPLLNVNNKKEILSSLMEKRYPVYAEADIVVECKDKDIDTTINLVISALENSSKMHILPITLSKNHYDVIIGSDILQQCGTLILPLLKQKKVFILADQTVADLHLDKLIHSLDLVHVNYEVILLPPGEKTKSFQYYEKVTQTLLEKGVERNSTILAFGGGVTGDLAGFSAATVLRGVPFIQIPTTLLSQVDSSVGGKTGINTSVGKNLLGAFYQPEAVLADTKILDTLPQRELQAGYAEIVKAGLINDPELFKWCEKNGKKIISKEHACLAKAIEMACQFKARVIQNDEYEQQSTGRNLLNLGHSLGHTLEAELGYDGRLLHGEAVALGCCLIFKLCTQMGICPEKDTQRVIHHFESVNLPVTIKRLPQPIRASNLLNHLKHDKKSQNNKITFILVNGIGKAFTSQDVSEKQLYNLLIEDGCIQD</sequence>
<dbReference type="EMBL" id="QGLT01000001">
    <property type="protein sequence ID" value="PXZ01792.1"/>
    <property type="molecule type" value="Genomic_DNA"/>
</dbReference>